<sequence>MVTRGTTAPNRLRRMDRALAHVGAGLLRRPGPAPLVVDLGYGAAGTTTLELWRRLTRIRADVEVVGVEIDPARVAAARPLARPGLRFVRGGFDLAGLDRAPILIRAANVLRQYDEGEVKPAWELMSSRLAPDGLILEGTCDEIGRRSTWVWLGADGPVSLTVSLGFTAIERPSDVAERLPKALIHRNVPGEPVHAFLQALDSAWDRQAPLASYGRRQRFVATCAQLRQDGWPLIHGPRRWRLGEITVDWRAVAPQT</sequence>
<organism evidence="1 2">
    <name type="scientific">Mobilicoccus caccae</name>
    <dbReference type="NCBI Taxonomy" id="1859295"/>
    <lineage>
        <taxon>Bacteria</taxon>
        <taxon>Bacillati</taxon>
        <taxon>Actinomycetota</taxon>
        <taxon>Actinomycetes</taxon>
        <taxon>Micrococcales</taxon>
        <taxon>Dermatophilaceae</taxon>
        <taxon>Mobilicoccus</taxon>
    </lineage>
</organism>
<reference evidence="2" key="1">
    <citation type="journal article" date="2019" name="Int. J. Syst. Evol. Microbiol.">
        <title>The Global Catalogue of Microorganisms (GCM) 10K type strain sequencing project: providing services to taxonomists for standard genome sequencing and annotation.</title>
        <authorList>
            <consortium name="The Broad Institute Genomics Platform"/>
            <consortium name="The Broad Institute Genome Sequencing Center for Infectious Disease"/>
            <person name="Wu L."/>
            <person name="Ma J."/>
        </authorList>
    </citation>
    <scope>NUCLEOTIDE SEQUENCE [LARGE SCALE GENOMIC DNA]</scope>
    <source>
        <strain evidence="2">NBRC 113072</strain>
    </source>
</reference>
<dbReference type="InterPro" id="IPR029063">
    <property type="entry name" value="SAM-dependent_MTases_sf"/>
</dbReference>
<keyword evidence="2" id="KW-1185">Reference proteome</keyword>
<evidence type="ECO:0000313" key="2">
    <source>
        <dbReference type="Proteomes" id="UP001157126"/>
    </source>
</evidence>
<accession>A0ABQ6ISS6</accession>
<comment type="caution">
    <text evidence="1">The sequence shown here is derived from an EMBL/GenBank/DDBJ whole genome shotgun (WGS) entry which is preliminary data.</text>
</comment>
<proteinExistence type="predicted"/>
<evidence type="ECO:0008006" key="3">
    <source>
        <dbReference type="Google" id="ProtNLM"/>
    </source>
</evidence>
<dbReference type="EMBL" id="BSUO01000001">
    <property type="protein sequence ID" value="GMA40988.1"/>
    <property type="molecule type" value="Genomic_DNA"/>
</dbReference>
<dbReference type="Gene3D" id="3.40.50.150">
    <property type="entry name" value="Vaccinia Virus protein VP39"/>
    <property type="match status" value="1"/>
</dbReference>
<protein>
    <recommendedName>
        <fullName evidence="3">Class I SAM-dependent methyltransferase</fullName>
    </recommendedName>
</protein>
<evidence type="ECO:0000313" key="1">
    <source>
        <dbReference type="EMBL" id="GMA40988.1"/>
    </source>
</evidence>
<dbReference type="SUPFAM" id="SSF53335">
    <property type="entry name" value="S-adenosyl-L-methionine-dependent methyltransferases"/>
    <property type="match status" value="1"/>
</dbReference>
<gene>
    <name evidence="1" type="ORF">GCM10025883_30330</name>
</gene>
<dbReference type="Proteomes" id="UP001157126">
    <property type="component" value="Unassembled WGS sequence"/>
</dbReference>
<name>A0ABQ6ISS6_9MICO</name>